<gene>
    <name evidence="12" type="primary">LOC114434825</name>
</gene>
<dbReference type="GeneID" id="114434825"/>
<dbReference type="InParanoid" id="A0A6P7I5Y5"/>
<feature type="domain" description="Aminoglycoside phosphotransferase" evidence="10">
    <location>
        <begin position="38"/>
        <end position="265"/>
    </location>
</feature>
<dbReference type="SUPFAM" id="SSF56112">
    <property type="entry name" value="Protein kinase-like (PK-like)"/>
    <property type="match status" value="1"/>
</dbReference>
<evidence type="ECO:0000313" key="12">
    <source>
        <dbReference type="RefSeq" id="XP_028260041.1"/>
    </source>
</evidence>
<evidence type="ECO:0000256" key="4">
    <source>
        <dbReference type="ARBA" id="ARBA00022679"/>
    </source>
</evidence>
<dbReference type="RefSeq" id="XP_028260041.1">
    <property type="nucleotide sequence ID" value="XM_028404240.1"/>
</dbReference>
<accession>A0A6P7I5Y5</accession>
<dbReference type="PANTHER" id="PTHR21064:SF1">
    <property type="entry name" value="HYDROXYLYSINE KINASE"/>
    <property type="match status" value="1"/>
</dbReference>
<proteinExistence type="inferred from homology"/>
<protein>
    <recommendedName>
        <fullName evidence="9">Hydroxylysine kinase</fullName>
        <ecNumber evidence="8">2.7.1.81</ecNumber>
    </recommendedName>
</protein>
<comment type="catalytic activity">
    <reaction evidence="6">
        <text>(5R)-5-hydroxy-L-lysine + GTP = (5R)-5-phosphooxy-L-lysine + GDP + H(+)</text>
        <dbReference type="Rhea" id="RHEA:19049"/>
        <dbReference type="ChEBI" id="CHEBI:15378"/>
        <dbReference type="ChEBI" id="CHEBI:37565"/>
        <dbReference type="ChEBI" id="CHEBI:57882"/>
        <dbReference type="ChEBI" id="CHEBI:58189"/>
        <dbReference type="ChEBI" id="CHEBI:58357"/>
        <dbReference type="EC" id="2.7.1.81"/>
    </reaction>
</comment>
<dbReference type="GO" id="GO:0005737">
    <property type="term" value="C:cytoplasm"/>
    <property type="evidence" value="ECO:0007669"/>
    <property type="project" value="UniProtKB-SubCell"/>
</dbReference>
<evidence type="ECO:0000256" key="1">
    <source>
        <dbReference type="ARBA" id="ARBA00004496"/>
    </source>
</evidence>
<dbReference type="PANTHER" id="PTHR21064">
    <property type="entry name" value="AMINOGLYCOSIDE PHOSPHOTRANSFERASE DOMAIN-CONTAINING PROTEIN-RELATED"/>
    <property type="match status" value="1"/>
</dbReference>
<keyword evidence="3" id="KW-0963">Cytoplasm</keyword>
<evidence type="ECO:0000256" key="7">
    <source>
        <dbReference type="ARBA" id="ARBA00037368"/>
    </source>
</evidence>
<comment type="function">
    <text evidence="7">Catalyzes the GTP-dependent phosphorylation of 5-hydroxy-L-lysine.</text>
</comment>
<keyword evidence="4" id="KW-0808">Transferase</keyword>
<name>A0A6P7I5Y5_9TELE</name>
<dbReference type="AlphaFoldDB" id="A0A6P7I5Y5"/>
<evidence type="ECO:0000256" key="5">
    <source>
        <dbReference type="ARBA" id="ARBA00022777"/>
    </source>
</evidence>
<evidence type="ECO:0000256" key="9">
    <source>
        <dbReference type="ARBA" id="ARBA00040505"/>
    </source>
</evidence>
<keyword evidence="5" id="KW-0418">Kinase</keyword>
<dbReference type="EC" id="2.7.1.81" evidence="8"/>
<dbReference type="Gene3D" id="3.90.1200.10">
    <property type="match status" value="1"/>
</dbReference>
<dbReference type="InterPro" id="IPR050249">
    <property type="entry name" value="Pseudomonas-type_ThrB"/>
</dbReference>
<evidence type="ECO:0000313" key="11">
    <source>
        <dbReference type="Proteomes" id="UP000515145"/>
    </source>
</evidence>
<evidence type="ECO:0000259" key="10">
    <source>
        <dbReference type="Pfam" id="PF01636"/>
    </source>
</evidence>
<reference evidence="12" key="1">
    <citation type="submission" date="2025-08" db="UniProtKB">
        <authorList>
            <consortium name="RefSeq"/>
        </authorList>
    </citation>
    <scope>IDENTIFICATION</scope>
</reference>
<evidence type="ECO:0000256" key="6">
    <source>
        <dbReference type="ARBA" id="ARBA00036820"/>
    </source>
</evidence>
<dbReference type="Proteomes" id="UP000515145">
    <property type="component" value="Chromosome 4"/>
</dbReference>
<dbReference type="FunFam" id="3.90.1200.10:FF:000007">
    <property type="entry name" value="hydroxylysine kinase isoform X1"/>
    <property type="match status" value="1"/>
</dbReference>
<keyword evidence="11" id="KW-1185">Reference proteome</keyword>
<evidence type="ECO:0000256" key="3">
    <source>
        <dbReference type="ARBA" id="ARBA00022490"/>
    </source>
</evidence>
<dbReference type="Gene3D" id="3.30.200.20">
    <property type="entry name" value="Phosphorylase Kinase, domain 1"/>
    <property type="match status" value="1"/>
</dbReference>
<sequence>MDTSDVKPRPTLTLQQAADMVLQLYGVRVTKIFTLPSYIDQNFLVVDGDGTKYVLKIMNSEDSKNPAQMAMQTLAMSLLQQHGVPTQMVMPTTTGELMSLEEMDCGHGSKIYCVRLMSYLPGKPVAQSPVTLQDLYHVGKLAAFLDKTLQQLMTPDSDILQRDDVIWSLSNIPLVENYLSVMDGDPLQDVIKAAIGQYKLYVEPKIVLFRKGIIHGDLNDHNIIVTPLDNGHHKVSGILDFAMLMNGYYVHEVAISIMYLMLENPSPMDVGGAVLAGFESVIPLNDDERDCLFLLVVARLCQSLVYGRHNVQKYPDNRKYLMTTAKNGTRLLTKLWELGKKQVEEKWFADASTYSEK</sequence>
<comment type="subcellular location">
    <subcellularLocation>
        <location evidence="1">Cytoplasm</location>
    </subcellularLocation>
</comment>
<dbReference type="OrthoDB" id="9973935at2759"/>
<dbReference type="Pfam" id="PF01636">
    <property type="entry name" value="APH"/>
    <property type="match status" value="1"/>
</dbReference>
<organism evidence="11 12">
    <name type="scientific">Parambassis ranga</name>
    <name type="common">Indian glassy fish</name>
    <dbReference type="NCBI Taxonomy" id="210632"/>
    <lineage>
        <taxon>Eukaryota</taxon>
        <taxon>Metazoa</taxon>
        <taxon>Chordata</taxon>
        <taxon>Craniata</taxon>
        <taxon>Vertebrata</taxon>
        <taxon>Euteleostomi</taxon>
        <taxon>Actinopterygii</taxon>
        <taxon>Neopterygii</taxon>
        <taxon>Teleostei</taxon>
        <taxon>Neoteleostei</taxon>
        <taxon>Acanthomorphata</taxon>
        <taxon>Ovalentaria</taxon>
        <taxon>Ambassidae</taxon>
        <taxon>Parambassis</taxon>
    </lineage>
</organism>
<dbReference type="InterPro" id="IPR002575">
    <property type="entry name" value="Aminoglycoside_PTrfase"/>
</dbReference>
<dbReference type="InterPro" id="IPR011009">
    <property type="entry name" value="Kinase-like_dom_sf"/>
</dbReference>
<dbReference type="GO" id="GO:0047992">
    <property type="term" value="F:hydroxylysine kinase activity"/>
    <property type="evidence" value="ECO:0007669"/>
    <property type="project" value="UniProtKB-EC"/>
</dbReference>
<comment type="similarity">
    <text evidence="2">Belongs to the aminoglycoside phosphotransferase family.</text>
</comment>
<evidence type="ECO:0000256" key="2">
    <source>
        <dbReference type="ARBA" id="ARBA00006219"/>
    </source>
</evidence>
<evidence type="ECO:0000256" key="8">
    <source>
        <dbReference type="ARBA" id="ARBA00038873"/>
    </source>
</evidence>